<accession>A0ACC1Y1Q4</accession>
<keyword evidence="2" id="KW-1185">Reference proteome</keyword>
<organism evidence="1 2">
    <name type="scientific">Melia azedarach</name>
    <name type="common">Chinaberry tree</name>
    <dbReference type="NCBI Taxonomy" id="155640"/>
    <lineage>
        <taxon>Eukaryota</taxon>
        <taxon>Viridiplantae</taxon>
        <taxon>Streptophyta</taxon>
        <taxon>Embryophyta</taxon>
        <taxon>Tracheophyta</taxon>
        <taxon>Spermatophyta</taxon>
        <taxon>Magnoliopsida</taxon>
        <taxon>eudicotyledons</taxon>
        <taxon>Gunneridae</taxon>
        <taxon>Pentapetalae</taxon>
        <taxon>rosids</taxon>
        <taxon>malvids</taxon>
        <taxon>Sapindales</taxon>
        <taxon>Meliaceae</taxon>
        <taxon>Melia</taxon>
    </lineage>
</organism>
<protein>
    <submittedName>
        <fullName evidence="1">Regulator of nonsense transcripts UPF3-like</fullName>
    </submittedName>
</protein>
<proteinExistence type="predicted"/>
<reference evidence="1 2" key="1">
    <citation type="journal article" date="2023" name="Science">
        <title>Complex scaffold remodeling in plant triterpene biosynthesis.</title>
        <authorList>
            <person name="De La Pena R."/>
            <person name="Hodgson H."/>
            <person name="Liu J.C."/>
            <person name="Stephenson M.J."/>
            <person name="Martin A.C."/>
            <person name="Owen C."/>
            <person name="Harkess A."/>
            <person name="Leebens-Mack J."/>
            <person name="Jimenez L.E."/>
            <person name="Osbourn A."/>
            <person name="Sattely E.S."/>
        </authorList>
    </citation>
    <scope>NUCLEOTIDE SEQUENCE [LARGE SCALE GENOMIC DNA]</scope>
    <source>
        <strain evidence="2">cv. JPN11</strain>
        <tissue evidence="1">Leaf</tissue>
    </source>
</reference>
<comment type="caution">
    <text evidence="1">The sequence shown here is derived from an EMBL/GenBank/DDBJ whole genome shotgun (WGS) entry which is preliminary data.</text>
</comment>
<gene>
    <name evidence="1" type="ORF">OWV82_012391</name>
</gene>
<evidence type="ECO:0000313" key="1">
    <source>
        <dbReference type="EMBL" id="KAJ4717528.1"/>
    </source>
</evidence>
<evidence type="ECO:0000313" key="2">
    <source>
        <dbReference type="Proteomes" id="UP001164539"/>
    </source>
</evidence>
<sequence length="519" mass="56897">MLMGRRIEPRWWCATCRPAITQAALTEQIDGAFAGRYNWVSFRQGKTSQKHQSSSRAYIDFKMPEDVLEFAEFFNGHVFVNEKGAQFKTIVEYAPSQRIPKHWSKKDGREGTIFKDPEYLEFLELIAKPVENLPSAEIQLERREAERAGAVKEAPIVTPLMDFVRQKRAAKAGPRRLLSNGKLSRRAVGASSGSPGSSSSKRGSEKKKASTTMYVLRDTAKSTSGKDKSTYILVPKRDDQGFDKLVASSSAAGGEVVEESGVSANSEPGKKKVLLLKGKEREISHLSSSVSQQQSAASSVKNMLSSSALKQSQRREGRGRIIRGILLNKDARQSHVAGVQSEQHMQNSNLEKDKRPPRPQPVHLVLKDANGVPDDKVNMNDLHIEKQERRTRNKDRPDRGVWTLHRSDGSYASDESLSSSATQPSLLAVDSSEGSLGDVKSDLSNVRSGEFKTVGSGRGSHSSLDNGSHRHAGRRGPTHGVKDDGSPVVSEGKPLRRGSASGYGSHEKQVWVQKSSSGS</sequence>
<name>A0ACC1Y1Q4_MELAZ</name>
<dbReference type="Proteomes" id="UP001164539">
    <property type="component" value="Chromosome 6"/>
</dbReference>
<dbReference type="EMBL" id="CM051399">
    <property type="protein sequence ID" value="KAJ4717528.1"/>
    <property type="molecule type" value="Genomic_DNA"/>
</dbReference>